<accession>A0A7L9WNT6</accession>
<dbReference type="AlphaFoldDB" id="A0A7L9WNT6"/>
<dbReference type="PROSITE" id="PS50222">
    <property type="entry name" value="EF_HAND_2"/>
    <property type="match status" value="1"/>
</dbReference>
<reference evidence="2 3" key="1">
    <citation type="submission" date="2019-10" db="EMBL/GenBank/DDBJ databases">
        <title>Pseudopuniceibacterium sp. HQ09 islated from Antarctica.</title>
        <authorList>
            <person name="Liao L."/>
            <person name="Su S."/>
            <person name="Chen B."/>
            <person name="Yu Y."/>
        </authorList>
    </citation>
    <scope>NUCLEOTIDE SEQUENCE [LARGE SCALE GENOMIC DNA]</scope>
    <source>
        <strain evidence="2 3">HQ09</strain>
    </source>
</reference>
<name>A0A7L9WNT6_9RHOB</name>
<dbReference type="KEGG" id="pshq:F3W81_12660"/>
<dbReference type="Proteomes" id="UP000594118">
    <property type="component" value="Chromosome"/>
</dbReference>
<dbReference type="EMBL" id="CP045201">
    <property type="protein sequence ID" value="QOL81603.1"/>
    <property type="molecule type" value="Genomic_DNA"/>
</dbReference>
<dbReference type="Pfam" id="PF13403">
    <property type="entry name" value="Hint_2"/>
    <property type="match status" value="1"/>
</dbReference>
<dbReference type="InterPro" id="IPR018247">
    <property type="entry name" value="EF_Hand_1_Ca_BS"/>
</dbReference>
<evidence type="ECO:0000259" key="1">
    <source>
        <dbReference type="PROSITE" id="PS50222"/>
    </source>
</evidence>
<protein>
    <recommendedName>
        <fullName evidence="1">EF-hand domain-containing protein</fullName>
    </recommendedName>
</protein>
<dbReference type="InterPro" id="IPR028992">
    <property type="entry name" value="Hedgehog/Intein_dom"/>
</dbReference>
<dbReference type="GO" id="GO:0005509">
    <property type="term" value="F:calcium ion binding"/>
    <property type="evidence" value="ECO:0007669"/>
    <property type="project" value="InterPro"/>
</dbReference>
<dbReference type="PROSITE" id="PS00018">
    <property type="entry name" value="EF_HAND_1"/>
    <property type="match status" value="1"/>
</dbReference>
<gene>
    <name evidence="2" type="ORF">F3W81_12660</name>
</gene>
<keyword evidence="3" id="KW-1185">Reference proteome</keyword>
<evidence type="ECO:0000313" key="3">
    <source>
        <dbReference type="Proteomes" id="UP000594118"/>
    </source>
</evidence>
<dbReference type="RefSeq" id="WP_193079519.1">
    <property type="nucleotide sequence ID" value="NZ_CP045201.1"/>
</dbReference>
<proteinExistence type="predicted"/>
<dbReference type="InterPro" id="IPR002048">
    <property type="entry name" value="EF_hand_dom"/>
</dbReference>
<evidence type="ECO:0000313" key="2">
    <source>
        <dbReference type="EMBL" id="QOL81603.1"/>
    </source>
</evidence>
<sequence>MPVFIQAFKTTVANGIASSESQLVTIALYGPGETINTSDGAALRIVDTNGDGLISPKEFRDAVGGGGLGLDSGGTQLLFDGIPPANGNNGTLYSPAPVISGADLNSYIDALDKNFPPVAPTSVETANPDQVPGTDPTNSTPVCFARGTRLLTDTGLRRVESLRACALLMTLDHGLQPIRWIGGWKLHPQTLRNRPALSPIRIAAHALGDGLPERALIVSPQHRILVRSVIAQRMFGVPEVLIPACLLASLPGITSCGTTEPDAPLPAARPLEYFHLLLDRHEVVHAEGALSETFYTGAFALESIGPNARDEVASILTRHTGHPAHLSPARPLIKGPRARQLAERHSLNGKPLFSAELPQPA</sequence>
<dbReference type="SUPFAM" id="SSF51294">
    <property type="entry name" value="Hedgehog/intein (Hint) domain"/>
    <property type="match status" value="1"/>
</dbReference>
<dbReference type="InterPro" id="IPR036844">
    <property type="entry name" value="Hint_dom_sf"/>
</dbReference>
<organism evidence="2 3">
    <name type="scientific">Pseudooceanicola spongiae</name>
    <dbReference type="NCBI Taxonomy" id="2613965"/>
    <lineage>
        <taxon>Bacteria</taxon>
        <taxon>Pseudomonadati</taxon>
        <taxon>Pseudomonadota</taxon>
        <taxon>Alphaproteobacteria</taxon>
        <taxon>Rhodobacterales</taxon>
        <taxon>Paracoccaceae</taxon>
        <taxon>Pseudooceanicola</taxon>
    </lineage>
</organism>
<feature type="domain" description="EF-hand" evidence="1">
    <location>
        <begin position="41"/>
        <end position="69"/>
    </location>
</feature>